<evidence type="ECO:0000313" key="2">
    <source>
        <dbReference type="EMBL" id="DAE12157.1"/>
    </source>
</evidence>
<feature type="region of interest" description="Disordered" evidence="1">
    <location>
        <begin position="1178"/>
        <end position="1222"/>
    </location>
</feature>
<name>A0A8S5Q0F9_9CAUD</name>
<dbReference type="EMBL" id="BK015544">
    <property type="protein sequence ID" value="DAE12157.1"/>
    <property type="molecule type" value="Genomic_DNA"/>
</dbReference>
<protein>
    <submittedName>
        <fullName evidence="2">Uncharacterized protein</fullName>
    </submittedName>
</protein>
<accession>A0A8S5Q0F9</accession>
<proteinExistence type="predicted"/>
<evidence type="ECO:0000256" key="1">
    <source>
        <dbReference type="SAM" id="MobiDB-lite"/>
    </source>
</evidence>
<feature type="compositionally biased region" description="Basic and acidic residues" evidence="1">
    <location>
        <begin position="1181"/>
        <end position="1191"/>
    </location>
</feature>
<reference evidence="2" key="1">
    <citation type="journal article" date="2021" name="Proc. Natl. Acad. Sci. U.S.A.">
        <title>A Catalog of Tens of Thousands of Viruses from Human Metagenomes Reveals Hidden Associations with Chronic Diseases.</title>
        <authorList>
            <person name="Tisza M.J."/>
            <person name="Buck C.B."/>
        </authorList>
    </citation>
    <scope>NUCLEOTIDE SEQUENCE</scope>
    <source>
        <strain evidence="2">CtMOb8</strain>
    </source>
</reference>
<feature type="compositionally biased region" description="Low complexity" evidence="1">
    <location>
        <begin position="1200"/>
        <end position="1213"/>
    </location>
</feature>
<sequence>MFFHPILNRLANIDLHLLVKPANEQRIEGQTACFCPICKNGQDADADVKQTPHFIIYENERGGLYDGNGVDGNRLSEHGAVRWKCTRTGKTGYGAVELYAAKMDLPMHGYSLQRICQRLVRDVYGDTDEVRRAFPEVFAKMDYRTQAQQTIETFSFMPKTDFSPQELSALGCEVTLDKGLPRFGFGSTFTPDMLNKDFRIYSLLSVTLPDVIRDGQHVSEIIHGTPWNPLFVCFASQEIGPQNSYGCFFRPAMAGSEPIVFSTAEEHGVRKVSKWLMGDNVFVHAMDNRKSDNTAVHAAIAKYAPEEKYTETKEVWEENETKDGVLKGTFKKVDVKIPTAEIKARNIVFCRTPEDALSVYYAMRSLRLDKAEDQHFQDFCWYHVAFSIGRRNFWYIERGEWKRENLDFSGVQYQKMNRFAEHVIILYPNDIASQRDCGAICTKFSSLYYAMLPEGFRSRYCRRWQWLYGCSPRSVRDYLLTYTMNAEENFQFDHDLRLPLYSRLRGARNTEPFEIEYPRDPRSGKPKPPTCKVSPTRLWLFMTAHGYYRMIDPESTDLVGQYIHLNKCFVEYIDAKSIIQAAKTMLLEYIEQAWRHSDNERRLMSDCANMVDKTFTEKSAGGLQSMVINFADAFDAKTEYFYFNNVALKITPDSIRTVSYDDINFFIPSLAKKPYDFTMRVFKTPFTITERQEYRDRLEAIDKKEKMQNEDGSPVFTTTEIGQMKADLDEWAQTYRWDVNWQGKQEKDLWPILRIVRGCSNVLWEREQEAQRNKEELTELEKAVVGAHFVNMISGIGRLCYRSNKGMMPVCPYFLEDDIPDEKQATGGSGKSIIVKLVVGSAVNVLDIDMKRMEHITDARFVLGNLLSEPFKYRVLHWEDKQKGFPMKYFYNMVTTGLTVERKSVDQELVPLKDAPKHVITCNYPLSDDDDSTVGRFPLVSFSNRFARANPQKRKAARLMSALMKNFSDKPEEIDDTDRNQAIYICALAVQFLMRYHTFAIAPQGNVRRRQMVQKLTESIVRYFEWFFSRNEVYGVPICTDDMFNEFMRDWADASEGKSKEYSRATFKKKIYDYCENMSITCNPKHLFENESDKQRKCFKLQAWVTQEYFTGREWENDNTIEPKFIRYMQTSKHVFFFFRPGKDAIPKDYRELKRIAKQYAEQPDPLPYRDDDGNIITLTDEEKERWENNKTRKQGRRMASPPAITTAAAVTPDVKEEDLPF</sequence>
<organism evidence="2">
    <name type="scientific">Siphoviridae sp. ctMOb8</name>
    <dbReference type="NCBI Taxonomy" id="2825460"/>
    <lineage>
        <taxon>Viruses</taxon>
        <taxon>Duplodnaviria</taxon>
        <taxon>Heunggongvirae</taxon>
        <taxon>Uroviricota</taxon>
        <taxon>Caudoviricetes</taxon>
    </lineage>
</organism>